<dbReference type="SUPFAM" id="SSF51556">
    <property type="entry name" value="Metallo-dependent hydrolases"/>
    <property type="match status" value="1"/>
</dbReference>
<dbReference type="InterPro" id="IPR011059">
    <property type="entry name" value="Metal-dep_hydrolase_composite"/>
</dbReference>
<dbReference type="PANTHER" id="PTHR43794">
    <property type="entry name" value="AMINOHYDROLASE SSNA-RELATED"/>
    <property type="match status" value="1"/>
</dbReference>
<dbReference type="Pfam" id="PF01979">
    <property type="entry name" value="Amidohydro_1"/>
    <property type="match status" value="1"/>
</dbReference>
<keyword evidence="1" id="KW-0378">Hydrolase</keyword>
<dbReference type="Gene3D" id="3.20.20.140">
    <property type="entry name" value="Metal-dependent hydrolases"/>
    <property type="match status" value="1"/>
</dbReference>
<dbReference type="Gene3D" id="2.30.40.10">
    <property type="entry name" value="Urease, subunit C, domain 1"/>
    <property type="match status" value="1"/>
</dbReference>
<dbReference type="CDD" id="cd01298">
    <property type="entry name" value="ATZ_TRZ_like"/>
    <property type="match status" value="1"/>
</dbReference>
<sequence>MKTIITNVIVVTMDVQRNVYTEGYVKIEGTKITEVGPAGSLKDTKEELERTGWEIRDGQRGILMPGMINTHCHLGMIPFRGLGDDCKDRLRVFLLPMEQKAMDRDMAALSSRYAICELLLCGVTTVMDMYYFEESVAAVMDQTGIRGIAGQTVMDEGGCDAPDADTALGKARELIEAYKHHPRISGCAAPHATNTCSPQSLKKAWEMDRRNHVPFTLHAAEMDYELTWLAKTFGCTPIEYLDRTGVLDSHTAAAHGIHLTDGDISLLKQKGSGISHCIGSNAKAAKGVAPVLKLLKEGVPVGLGTDGPASGNTLDLFTQMRLCAGFQKNESRDRSAMPAKDIVSMATCQGARVLGLDKKTGSIEPGKEADMVLVETDSLNMFPVYDPYSALVYSAGASNVRDVYVAGTRLVWDKKLVFEDPLSIRKELADRMKQSAFGEIEELHG</sequence>
<dbReference type="InterPro" id="IPR006680">
    <property type="entry name" value="Amidohydro-rel"/>
</dbReference>
<comment type="caution">
    <text evidence="3">The sequence shown here is derived from an EMBL/GenBank/DDBJ whole genome shotgun (WGS) entry which is preliminary data.</text>
</comment>
<evidence type="ECO:0000256" key="1">
    <source>
        <dbReference type="ARBA" id="ARBA00022801"/>
    </source>
</evidence>
<evidence type="ECO:0000313" key="4">
    <source>
        <dbReference type="Proteomes" id="UP001600894"/>
    </source>
</evidence>
<accession>A0ABQ0AWL2</accession>
<dbReference type="InterPro" id="IPR050287">
    <property type="entry name" value="MTA/SAH_deaminase"/>
</dbReference>
<reference evidence="3 4" key="1">
    <citation type="submission" date="2024-04" db="EMBL/GenBank/DDBJ databases">
        <title>Defined microbial consortia suppress multidrug-resistant proinflammatory Enterobacteriaceae via ecological control.</title>
        <authorList>
            <person name="Furuichi M."/>
            <person name="Kawaguchi T."/>
            <person name="Pust M."/>
            <person name="Yasuma K."/>
            <person name="Plichta D."/>
            <person name="Hasegawa N."/>
            <person name="Ohya T."/>
            <person name="Bhattarai S."/>
            <person name="Sasajima S."/>
            <person name="Aoto Y."/>
            <person name="Tuganbaev T."/>
            <person name="Yaginuma M."/>
            <person name="Ueda M."/>
            <person name="Okahashi N."/>
            <person name="Amafuji K."/>
            <person name="Kiridooshi Y."/>
            <person name="Sugita K."/>
            <person name="Strazar M."/>
            <person name="Skelly A."/>
            <person name="Suda W."/>
            <person name="Hattori M."/>
            <person name="Nakamoto N."/>
            <person name="Caballero S."/>
            <person name="Norman J."/>
            <person name="Olle B."/>
            <person name="Tanoue T."/>
            <person name="Arita M."/>
            <person name="Bucci V."/>
            <person name="Atarashi K."/>
            <person name="Xavier R."/>
            <person name="Honda K."/>
        </authorList>
    </citation>
    <scope>NUCLEOTIDE SEQUENCE [LARGE SCALE GENOMIC DNA]</scope>
    <source>
        <strain evidence="4">f13</strain>
    </source>
</reference>
<dbReference type="EMBL" id="BAABXL010000001">
    <property type="protein sequence ID" value="GAA6268387.1"/>
    <property type="molecule type" value="Genomic_DNA"/>
</dbReference>
<evidence type="ECO:0000313" key="3">
    <source>
        <dbReference type="EMBL" id="GAA6268387.1"/>
    </source>
</evidence>
<feature type="domain" description="Amidohydrolase-related" evidence="2">
    <location>
        <begin position="62"/>
        <end position="408"/>
    </location>
</feature>
<name>A0ABQ0AWL2_9FIRM</name>
<gene>
    <name evidence="3" type="ORF">F130042H8_14470</name>
</gene>
<dbReference type="RefSeq" id="WP_178302021.1">
    <property type="nucleotide sequence ID" value="NZ_BAABXL010000001.1"/>
</dbReference>
<protein>
    <submittedName>
        <fullName evidence="3">Amidohydrolase</fullName>
    </submittedName>
</protein>
<dbReference type="Proteomes" id="UP001600894">
    <property type="component" value="Unassembled WGS sequence"/>
</dbReference>
<dbReference type="PANTHER" id="PTHR43794:SF11">
    <property type="entry name" value="AMIDOHYDROLASE-RELATED DOMAIN-CONTAINING PROTEIN"/>
    <property type="match status" value="1"/>
</dbReference>
<keyword evidence="4" id="KW-1185">Reference proteome</keyword>
<organism evidence="3 4">
    <name type="scientific">Enterocloster alcoholdehydrogenati</name>
    <dbReference type="NCBI Taxonomy" id="2547410"/>
    <lineage>
        <taxon>Bacteria</taxon>
        <taxon>Bacillati</taxon>
        <taxon>Bacillota</taxon>
        <taxon>Clostridia</taxon>
        <taxon>Lachnospirales</taxon>
        <taxon>Lachnospiraceae</taxon>
        <taxon>Enterocloster</taxon>
    </lineage>
</organism>
<dbReference type="SUPFAM" id="SSF51338">
    <property type="entry name" value="Composite domain of metallo-dependent hydrolases"/>
    <property type="match status" value="1"/>
</dbReference>
<evidence type="ECO:0000259" key="2">
    <source>
        <dbReference type="Pfam" id="PF01979"/>
    </source>
</evidence>
<dbReference type="InterPro" id="IPR032466">
    <property type="entry name" value="Metal_Hydrolase"/>
</dbReference>
<proteinExistence type="predicted"/>